<evidence type="ECO:0000313" key="12">
    <source>
        <dbReference type="EMBL" id="PVY94879.1"/>
    </source>
</evidence>
<feature type="compositionally biased region" description="Basic and acidic residues" evidence="11">
    <location>
        <begin position="1"/>
        <end position="12"/>
    </location>
</feature>
<evidence type="ECO:0000313" key="13">
    <source>
        <dbReference type="Proteomes" id="UP000245793"/>
    </source>
</evidence>
<dbReference type="Pfam" id="PF03116">
    <property type="entry name" value="NQR2_RnfD_RnfE"/>
    <property type="match status" value="1"/>
</dbReference>
<feature type="region of interest" description="Disordered" evidence="11">
    <location>
        <begin position="1"/>
        <end position="44"/>
    </location>
</feature>
<sequence>MAENKDMKENINKTDVNAEVIRKKEQSEATGINANAGSSNGPKVITATETVDNKVQNNDPDNTNLKGFDDMNLEELEVEEAFKARDNKWAVSLAPHLRTNNTTQKVMLSVIIALAPQLFYSIYAFGFNAALLIALSIISCVFFEAATQKAFKKPILVGDLSAVVTGMLLAFNIPATAPWWLPIVGGFFAIVIAKEFFGGIGQNFVNPALAGRAALMISWPTIMTNYSNPDGITGPTPLQIMKGSEGVLPSIKDMLIGNIGGVLGETATILLIIGFLYLAIKKIADWKITVIYILSTMCMLFIQGIRGEALLYHLLGGGLILGACFMATDFATAPISNLGRAIFAIGCGVLTALIRVRGGMAEGVSYSILIMNTFVPLIDRLTRPRIFGEAKK</sequence>
<feature type="modified residue" description="FMN phosphoryl threonine" evidence="10">
    <location>
        <position position="236"/>
    </location>
</feature>
<dbReference type="EMBL" id="QEKV01000003">
    <property type="protein sequence ID" value="PVY94879.1"/>
    <property type="molecule type" value="Genomic_DNA"/>
</dbReference>
<dbReference type="InterPro" id="IPR004338">
    <property type="entry name" value="NqrB/RnfD"/>
</dbReference>
<reference evidence="12 13" key="1">
    <citation type="submission" date="2018-04" db="EMBL/GenBank/DDBJ databases">
        <title>Genomic Encyclopedia of Type Strains, Phase IV (KMG-IV): sequencing the most valuable type-strain genomes for metagenomic binning, comparative biology and taxonomic classification.</title>
        <authorList>
            <person name="Goeker M."/>
        </authorList>
    </citation>
    <scope>NUCLEOTIDE SEQUENCE [LARGE SCALE GENOMIC DNA]</scope>
    <source>
        <strain evidence="12 13">DSM 20705</strain>
    </source>
</reference>
<accession>A0A2U1E5C0</accession>
<evidence type="ECO:0000256" key="4">
    <source>
        <dbReference type="ARBA" id="ARBA00022643"/>
    </source>
</evidence>
<evidence type="ECO:0000256" key="11">
    <source>
        <dbReference type="SAM" id="MobiDB-lite"/>
    </source>
</evidence>
<dbReference type="GO" id="GO:0005886">
    <property type="term" value="C:plasma membrane"/>
    <property type="evidence" value="ECO:0007669"/>
    <property type="project" value="UniProtKB-SubCell"/>
</dbReference>
<dbReference type="AlphaFoldDB" id="A0A2U1E5C0"/>
<evidence type="ECO:0000256" key="8">
    <source>
        <dbReference type="ARBA" id="ARBA00022989"/>
    </source>
</evidence>
<dbReference type="GO" id="GO:0022900">
    <property type="term" value="P:electron transport chain"/>
    <property type="evidence" value="ECO:0007669"/>
    <property type="project" value="UniProtKB-UniRule"/>
</dbReference>
<keyword evidence="3 10" id="KW-0285">Flavoprotein</keyword>
<comment type="subcellular location">
    <subcellularLocation>
        <location evidence="10">Cell membrane</location>
        <topology evidence="10">Multi-pass membrane protein</topology>
    </subcellularLocation>
</comment>
<comment type="caution">
    <text evidence="12">The sequence shown here is derived from an EMBL/GenBank/DDBJ whole genome shotgun (WGS) entry which is preliminary data.</text>
</comment>
<keyword evidence="8 10" id="KW-1133">Transmembrane helix</keyword>
<gene>
    <name evidence="10" type="primary">rnfD</name>
    <name evidence="12" type="ORF">C7381_103117</name>
</gene>
<comment type="cofactor">
    <cofactor evidence="10">
        <name>FMN</name>
        <dbReference type="ChEBI" id="CHEBI:58210"/>
    </cofactor>
</comment>
<dbReference type="EC" id="7.-.-.-" evidence="10"/>
<keyword evidence="10" id="KW-1003">Cell membrane</keyword>
<evidence type="ECO:0000256" key="10">
    <source>
        <dbReference type="HAMAP-Rule" id="MF_00462"/>
    </source>
</evidence>
<proteinExistence type="inferred from homology"/>
<dbReference type="InterPro" id="IPR011303">
    <property type="entry name" value="RnfD_bac"/>
</dbReference>
<dbReference type="PANTHER" id="PTHR30578:SF0">
    <property type="entry name" value="ION-TRANSLOCATING OXIDOREDUCTASE COMPLEX SUBUNIT D"/>
    <property type="match status" value="1"/>
</dbReference>
<keyword evidence="13" id="KW-1185">Reference proteome</keyword>
<feature type="transmembrane region" description="Helical" evidence="10">
    <location>
        <begin position="255"/>
        <end position="279"/>
    </location>
</feature>
<keyword evidence="6 10" id="KW-1278">Translocase</keyword>
<feature type="transmembrane region" description="Helical" evidence="10">
    <location>
        <begin position="179"/>
        <end position="197"/>
    </location>
</feature>
<organism evidence="12 13">
    <name type="scientific">Ezakiella coagulans</name>
    <dbReference type="NCBI Taxonomy" id="46507"/>
    <lineage>
        <taxon>Bacteria</taxon>
        <taxon>Bacillati</taxon>
        <taxon>Bacillota</taxon>
        <taxon>Tissierellia</taxon>
        <taxon>Ezakiella</taxon>
    </lineage>
</organism>
<dbReference type="PANTHER" id="PTHR30578">
    <property type="entry name" value="ELECTRON TRANSPORT COMPLEX PROTEIN RNFD"/>
    <property type="match status" value="1"/>
</dbReference>
<evidence type="ECO:0000256" key="3">
    <source>
        <dbReference type="ARBA" id="ARBA00022630"/>
    </source>
</evidence>
<keyword evidence="2 10" id="KW-0597">Phosphoprotein</keyword>
<keyword evidence="5 10" id="KW-0812">Transmembrane</keyword>
<keyword evidence="7 10" id="KW-0249">Electron transport</keyword>
<feature type="transmembrane region" description="Helical" evidence="10">
    <location>
        <begin position="154"/>
        <end position="173"/>
    </location>
</feature>
<evidence type="ECO:0000256" key="5">
    <source>
        <dbReference type="ARBA" id="ARBA00022692"/>
    </source>
</evidence>
<feature type="transmembrane region" description="Helical" evidence="10">
    <location>
        <begin position="338"/>
        <end position="358"/>
    </location>
</feature>
<comment type="function">
    <text evidence="10">Part of a membrane-bound complex that couples electron transfer with translocation of ions across the membrane.</text>
</comment>
<dbReference type="GO" id="GO:0055085">
    <property type="term" value="P:transmembrane transport"/>
    <property type="evidence" value="ECO:0007669"/>
    <property type="project" value="InterPro"/>
</dbReference>
<dbReference type="HAMAP" id="MF_00462">
    <property type="entry name" value="RsxD_RnfD"/>
    <property type="match status" value="1"/>
</dbReference>
<dbReference type="Proteomes" id="UP000245793">
    <property type="component" value="Unassembled WGS sequence"/>
</dbReference>
<comment type="subunit">
    <text evidence="10">The complex is composed of six subunits: RnfA, RnfB, RnfC, RnfD, RnfE and RnfG.</text>
</comment>
<name>A0A2U1E5C0_9FIRM</name>
<protein>
    <recommendedName>
        <fullName evidence="10">Ion-translocating oxidoreductase complex subunit D</fullName>
        <ecNumber evidence="10">7.-.-.-</ecNumber>
    </recommendedName>
    <alternativeName>
        <fullName evidence="10">Rnf electron transport complex subunit D</fullName>
    </alternativeName>
</protein>
<feature type="transmembrane region" description="Helical" evidence="10">
    <location>
        <begin position="311"/>
        <end position="331"/>
    </location>
</feature>
<evidence type="ECO:0000256" key="7">
    <source>
        <dbReference type="ARBA" id="ARBA00022982"/>
    </source>
</evidence>
<feature type="transmembrane region" description="Helical" evidence="10">
    <location>
        <begin position="286"/>
        <end position="305"/>
    </location>
</feature>
<keyword evidence="1 10" id="KW-0813">Transport</keyword>
<feature type="compositionally biased region" description="Polar residues" evidence="11">
    <location>
        <begin position="28"/>
        <end position="44"/>
    </location>
</feature>
<evidence type="ECO:0000256" key="9">
    <source>
        <dbReference type="ARBA" id="ARBA00023136"/>
    </source>
</evidence>
<dbReference type="NCBIfam" id="TIGR01946">
    <property type="entry name" value="rnfD"/>
    <property type="match status" value="1"/>
</dbReference>
<evidence type="ECO:0000256" key="2">
    <source>
        <dbReference type="ARBA" id="ARBA00022553"/>
    </source>
</evidence>
<keyword evidence="4 10" id="KW-0288">FMN</keyword>
<evidence type="ECO:0000256" key="1">
    <source>
        <dbReference type="ARBA" id="ARBA00022448"/>
    </source>
</evidence>
<feature type="transmembrane region" description="Helical" evidence="10">
    <location>
        <begin position="129"/>
        <end position="147"/>
    </location>
</feature>
<evidence type="ECO:0000256" key="6">
    <source>
        <dbReference type="ARBA" id="ARBA00022967"/>
    </source>
</evidence>
<comment type="similarity">
    <text evidence="10">Belongs to the NqrB/RnfD family.</text>
</comment>
<keyword evidence="9 10" id="KW-0472">Membrane</keyword>